<name>A0A0D3IPG3_EMIH1</name>
<dbReference type="KEGG" id="ehx:EMIHUDRAFT_437185"/>
<reference evidence="2" key="2">
    <citation type="submission" date="2024-10" db="UniProtKB">
        <authorList>
            <consortium name="EnsemblProtists"/>
        </authorList>
    </citation>
    <scope>IDENTIFICATION</scope>
</reference>
<evidence type="ECO:0000256" key="1">
    <source>
        <dbReference type="SAM" id="Phobius"/>
    </source>
</evidence>
<organism evidence="2 3">
    <name type="scientific">Emiliania huxleyi (strain CCMP1516)</name>
    <dbReference type="NCBI Taxonomy" id="280463"/>
    <lineage>
        <taxon>Eukaryota</taxon>
        <taxon>Haptista</taxon>
        <taxon>Haptophyta</taxon>
        <taxon>Prymnesiophyceae</taxon>
        <taxon>Isochrysidales</taxon>
        <taxon>Noelaerhabdaceae</taxon>
        <taxon>Emiliania</taxon>
    </lineage>
</organism>
<keyword evidence="1" id="KW-0472">Membrane</keyword>
<evidence type="ECO:0000313" key="2">
    <source>
        <dbReference type="EnsemblProtists" id="EOD13148"/>
    </source>
</evidence>
<keyword evidence="3" id="KW-1185">Reference proteome</keyword>
<dbReference type="GeneID" id="17259247"/>
<dbReference type="PaxDb" id="2903-EOD09128"/>
<feature type="transmembrane region" description="Helical" evidence="1">
    <location>
        <begin position="285"/>
        <end position="306"/>
    </location>
</feature>
<dbReference type="EnsemblProtists" id="EOD09128">
    <property type="protein sequence ID" value="EOD09128"/>
    <property type="gene ID" value="EMIHUDRAFT_446289"/>
</dbReference>
<dbReference type="KEGG" id="ehx:EMIHUDRAFT_446289"/>
<dbReference type="GeneID" id="17255280"/>
<keyword evidence="1" id="KW-0812">Transmembrane</keyword>
<keyword evidence="1" id="KW-1133">Transmembrane helix</keyword>
<evidence type="ECO:0000313" key="3">
    <source>
        <dbReference type="Proteomes" id="UP000013827"/>
    </source>
</evidence>
<accession>A0A0D3IPG3</accession>
<dbReference type="RefSeq" id="XP_005765577.1">
    <property type="nucleotide sequence ID" value="XM_005765520.1"/>
</dbReference>
<dbReference type="EnsemblProtists" id="EOD13148">
    <property type="protein sequence ID" value="EOD13148"/>
    <property type="gene ID" value="EMIHUDRAFT_437185"/>
</dbReference>
<protein>
    <submittedName>
        <fullName evidence="2">Uncharacterized protein</fullName>
    </submittedName>
</protein>
<proteinExistence type="predicted"/>
<dbReference type="RefSeq" id="XP_005761557.1">
    <property type="nucleotide sequence ID" value="XM_005761500.1"/>
</dbReference>
<dbReference type="Proteomes" id="UP000013827">
    <property type="component" value="Unassembled WGS sequence"/>
</dbReference>
<reference evidence="3" key="1">
    <citation type="journal article" date="2013" name="Nature">
        <title>Pan genome of the phytoplankton Emiliania underpins its global distribution.</title>
        <authorList>
            <person name="Read B.A."/>
            <person name="Kegel J."/>
            <person name="Klute M.J."/>
            <person name="Kuo A."/>
            <person name="Lefebvre S.C."/>
            <person name="Maumus F."/>
            <person name="Mayer C."/>
            <person name="Miller J."/>
            <person name="Monier A."/>
            <person name="Salamov A."/>
            <person name="Young J."/>
            <person name="Aguilar M."/>
            <person name="Claverie J.M."/>
            <person name="Frickenhaus S."/>
            <person name="Gonzalez K."/>
            <person name="Herman E.K."/>
            <person name="Lin Y.C."/>
            <person name="Napier J."/>
            <person name="Ogata H."/>
            <person name="Sarno A.F."/>
            <person name="Shmutz J."/>
            <person name="Schroeder D."/>
            <person name="de Vargas C."/>
            <person name="Verret F."/>
            <person name="von Dassow P."/>
            <person name="Valentin K."/>
            <person name="Van de Peer Y."/>
            <person name="Wheeler G."/>
            <person name="Dacks J.B."/>
            <person name="Delwiche C.F."/>
            <person name="Dyhrman S.T."/>
            <person name="Glockner G."/>
            <person name="John U."/>
            <person name="Richards T."/>
            <person name="Worden A.Z."/>
            <person name="Zhang X."/>
            <person name="Grigoriev I.V."/>
            <person name="Allen A.E."/>
            <person name="Bidle K."/>
            <person name="Borodovsky M."/>
            <person name="Bowler C."/>
            <person name="Brownlee C."/>
            <person name="Cock J.M."/>
            <person name="Elias M."/>
            <person name="Gladyshev V.N."/>
            <person name="Groth M."/>
            <person name="Guda C."/>
            <person name="Hadaegh A."/>
            <person name="Iglesias-Rodriguez M.D."/>
            <person name="Jenkins J."/>
            <person name="Jones B.M."/>
            <person name="Lawson T."/>
            <person name="Leese F."/>
            <person name="Lindquist E."/>
            <person name="Lobanov A."/>
            <person name="Lomsadze A."/>
            <person name="Malik S.B."/>
            <person name="Marsh M.E."/>
            <person name="Mackinder L."/>
            <person name="Mock T."/>
            <person name="Mueller-Roeber B."/>
            <person name="Pagarete A."/>
            <person name="Parker M."/>
            <person name="Probert I."/>
            <person name="Quesneville H."/>
            <person name="Raines C."/>
            <person name="Rensing S.A."/>
            <person name="Riano-Pachon D.M."/>
            <person name="Richier S."/>
            <person name="Rokitta S."/>
            <person name="Shiraiwa Y."/>
            <person name="Soanes D.M."/>
            <person name="van der Giezen M."/>
            <person name="Wahlund T.M."/>
            <person name="Williams B."/>
            <person name="Wilson W."/>
            <person name="Wolfe G."/>
            <person name="Wurch L.L."/>
        </authorList>
    </citation>
    <scope>NUCLEOTIDE SEQUENCE</scope>
</reference>
<dbReference type="HOGENOM" id="CLU_904416_0_0_1"/>
<dbReference type="AlphaFoldDB" id="A0A0D3IPG3"/>
<sequence>MWPTLLFAAPCLGSPMDGFLRPVFGSACLPLDVRSFLTSDIREAVTQQCASLVEGRGTRVCSAECRDAVLAFRGHRCYSHLSQSQRLQPRTAAPLHPRAANSKTLAALQGIWYGLYPASGIDLVEARLDAAAGTLSATKLTGNEFVRAGRVSWEVGPGGGCKMVSSMWQNAYTPRWDGCAVEVADADHMSITLHTGDEGEQKLAFVRAVLPELLRWDNPSSPSHGFHRAMAICGVDPEDASTSAVEALLEVLHHTQGTVLLDQLLLLAPLLLLGSWQAGGGHGSATLLLGGAVLLVLFVRLTYLGVLQ</sequence>